<dbReference type="RefSeq" id="WP_161448311.1">
    <property type="nucleotide sequence ID" value="NZ_WYDN01000004.1"/>
</dbReference>
<protein>
    <submittedName>
        <fullName evidence="2">FAD-binding monooxygenase</fullName>
    </submittedName>
</protein>
<dbReference type="AlphaFoldDB" id="A0A6L9G428"/>
<keyword evidence="2" id="KW-0503">Monooxygenase</keyword>
<proteinExistence type="predicted"/>
<gene>
    <name evidence="2" type="ORF">GT020_06460</name>
</gene>
<dbReference type="PRINTS" id="PR00420">
    <property type="entry name" value="RNGMNOXGNASE"/>
</dbReference>
<dbReference type="SUPFAM" id="SSF51905">
    <property type="entry name" value="FAD/NAD(P)-binding domain"/>
    <property type="match status" value="1"/>
</dbReference>
<dbReference type="InterPro" id="IPR036188">
    <property type="entry name" value="FAD/NAD-bd_sf"/>
</dbReference>
<accession>A0A6L9G428</accession>
<sequence length="387" mass="41328">MRAVIAGAGIAGLVAARQLGLAGWQVDVLERGPGPREDGYMMDFFGPGVHAAQEIGLYDTLAAVAYRVVAAAYVDARGRETARLDYARFSRLAGGDVLSLLRPDMEEALRREAGLVPGVRLHYGVRASGVDEQSGRVFVNTGEPGHSFTADVLIGADGLHSAVRQAVFGPEQRYLRDLGMRAAAYIVHEPRLNELIGGRFLLTDSLGCTAACYGLRDGRVAALLVYRPAPGDPQQVRERLRARCAGLGELPDRLLALCPADPYDDVVAQVVMPRCVSGRTVLLGDAGGAVSLLAGQGGSLAVAGAARLAGLLGPLRQTERIPSALADFEQRWRPTVDSAQAAGRRAAANFLPQTRTRLLMRRWVLRAAGLPLVDRIIARQISAQIAR</sequence>
<evidence type="ECO:0000313" key="3">
    <source>
        <dbReference type="Proteomes" id="UP000477543"/>
    </source>
</evidence>
<organism evidence="2 3">
    <name type="scientific">Glutamicibacter soli</name>
    <dbReference type="NCBI Taxonomy" id="453836"/>
    <lineage>
        <taxon>Bacteria</taxon>
        <taxon>Bacillati</taxon>
        <taxon>Actinomycetota</taxon>
        <taxon>Actinomycetes</taxon>
        <taxon>Micrococcales</taxon>
        <taxon>Micrococcaceae</taxon>
        <taxon>Glutamicibacter</taxon>
    </lineage>
</organism>
<dbReference type="PANTHER" id="PTHR46865:SF8">
    <property type="entry name" value="POSSIBLE OXIDOREDUCTASE"/>
    <property type="match status" value="1"/>
</dbReference>
<comment type="caution">
    <text evidence="2">The sequence shown here is derived from an EMBL/GenBank/DDBJ whole genome shotgun (WGS) entry which is preliminary data.</text>
</comment>
<evidence type="ECO:0000259" key="1">
    <source>
        <dbReference type="Pfam" id="PF01494"/>
    </source>
</evidence>
<feature type="domain" description="FAD-binding" evidence="1">
    <location>
        <begin position="3"/>
        <end position="335"/>
    </location>
</feature>
<dbReference type="InterPro" id="IPR051704">
    <property type="entry name" value="FAD_aromatic-hydroxylase"/>
</dbReference>
<dbReference type="EMBL" id="WYDN01000004">
    <property type="protein sequence ID" value="NAZ15713.1"/>
    <property type="molecule type" value="Genomic_DNA"/>
</dbReference>
<dbReference type="Proteomes" id="UP000477543">
    <property type="component" value="Unassembled WGS sequence"/>
</dbReference>
<dbReference type="Gene3D" id="3.30.9.10">
    <property type="entry name" value="D-Amino Acid Oxidase, subunit A, domain 2"/>
    <property type="match status" value="1"/>
</dbReference>
<dbReference type="InterPro" id="IPR002938">
    <property type="entry name" value="FAD-bd"/>
</dbReference>
<reference evidence="2 3" key="1">
    <citation type="submission" date="2020-01" db="EMBL/GenBank/DDBJ databases">
        <title>Glutamicibacter soli M275.</title>
        <authorList>
            <person name="Meng X."/>
        </authorList>
    </citation>
    <scope>NUCLEOTIDE SEQUENCE [LARGE SCALE GENOMIC DNA]</scope>
    <source>
        <strain evidence="2 3">M275</strain>
    </source>
</reference>
<dbReference type="GO" id="GO:0071949">
    <property type="term" value="F:FAD binding"/>
    <property type="evidence" value="ECO:0007669"/>
    <property type="project" value="InterPro"/>
</dbReference>
<dbReference type="GO" id="GO:0004497">
    <property type="term" value="F:monooxygenase activity"/>
    <property type="evidence" value="ECO:0007669"/>
    <property type="project" value="UniProtKB-KW"/>
</dbReference>
<keyword evidence="2" id="KW-0560">Oxidoreductase</keyword>
<dbReference type="PANTHER" id="PTHR46865">
    <property type="entry name" value="OXIDOREDUCTASE-RELATED"/>
    <property type="match status" value="1"/>
</dbReference>
<dbReference type="Gene3D" id="3.50.50.60">
    <property type="entry name" value="FAD/NAD(P)-binding domain"/>
    <property type="match status" value="1"/>
</dbReference>
<evidence type="ECO:0000313" key="2">
    <source>
        <dbReference type="EMBL" id="NAZ15713.1"/>
    </source>
</evidence>
<name>A0A6L9G428_9MICC</name>
<dbReference type="Pfam" id="PF01494">
    <property type="entry name" value="FAD_binding_3"/>
    <property type="match status" value="1"/>
</dbReference>